<comment type="caution">
    <text evidence="2">The sequence shown here is derived from an EMBL/GenBank/DDBJ whole genome shotgun (WGS) entry which is preliminary data.</text>
</comment>
<feature type="non-terminal residue" evidence="2">
    <location>
        <position position="1"/>
    </location>
</feature>
<proteinExistence type="predicted"/>
<gene>
    <name evidence="2" type="ORF">KI387_002002</name>
</gene>
<accession>A0AA38GVU4</accession>
<feature type="non-terminal residue" evidence="2">
    <location>
        <position position="67"/>
    </location>
</feature>
<dbReference type="PANTHER" id="PTHR47472:SF1">
    <property type="entry name" value="DUF1446-DOMAIN-CONTAINING PROTEIN"/>
    <property type="match status" value="1"/>
</dbReference>
<evidence type="ECO:0000313" key="2">
    <source>
        <dbReference type="EMBL" id="KAH9329894.1"/>
    </source>
</evidence>
<keyword evidence="3" id="KW-1185">Reference proteome</keyword>
<dbReference type="Proteomes" id="UP000824469">
    <property type="component" value="Unassembled WGS sequence"/>
</dbReference>
<dbReference type="Pfam" id="PF07287">
    <property type="entry name" value="AtuA"/>
    <property type="match status" value="1"/>
</dbReference>
<name>A0AA38GVU4_TAXCH</name>
<dbReference type="EMBL" id="JAHRHJ020000001">
    <property type="protein sequence ID" value="KAH9329894.1"/>
    <property type="molecule type" value="Genomic_DNA"/>
</dbReference>
<organism evidence="2 3">
    <name type="scientific">Taxus chinensis</name>
    <name type="common">Chinese yew</name>
    <name type="synonym">Taxus wallichiana var. chinensis</name>
    <dbReference type="NCBI Taxonomy" id="29808"/>
    <lineage>
        <taxon>Eukaryota</taxon>
        <taxon>Viridiplantae</taxon>
        <taxon>Streptophyta</taxon>
        <taxon>Embryophyta</taxon>
        <taxon>Tracheophyta</taxon>
        <taxon>Spermatophyta</taxon>
        <taxon>Pinopsida</taxon>
        <taxon>Pinidae</taxon>
        <taxon>Conifers II</taxon>
        <taxon>Cupressales</taxon>
        <taxon>Taxaceae</taxon>
        <taxon>Taxus</taxon>
    </lineage>
</organism>
<evidence type="ECO:0000259" key="1">
    <source>
        <dbReference type="Pfam" id="PF07287"/>
    </source>
</evidence>
<sequence>RKNPIRHKETIRIGCGAGFRGDRPVAALQLLQRVPNLDYLVLECLAERTLAIRYDIMMSGGQGYDSR</sequence>
<reference evidence="2 3" key="1">
    <citation type="journal article" date="2021" name="Nat. Plants">
        <title>The Taxus genome provides insights into paclitaxel biosynthesis.</title>
        <authorList>
            <person name="Xiong X."/>
            <person name="Gou J."/>
            <person name="Liao Q."/>
            <person name="Li Y."/>
            <person name="Zhou Q."/>
            <person name="Bi G."/>
            <person name="Li C."/>
            <person name="Du R."/>
            <person name="Wang X."/>
            <person name="Sun T."/>
            <person name="Guo L."/>
            <person name="Liang H."/>
            <person name="Lu P."/>
            <person name="Wu Y."/>
            <person name="Zhang Z."/>
            <person name="Ro D.K."/>
            <person name="Shang Y."/>
            <person name="Huang S."/>
            <person name="Yan J."/>
        </authorList>
    </citation>
    <scope>NUCLEOTIDE SEQUENCE [LARGE SCALE GENOMIC DNA]</scope>
    <source>
        <strain evidence="2">Ta-2019</strain>
    </source>
</reference>
<feature type="domain" description="Acyclic terpene utilisation N-terminal" evidence="1">
    <location>
        <begin position="11"/>
        <end position="65"/>
    </location>
</feature>
<dbReference type="PANTHER" id="PTHR47472">
    <property type="entry name" value="PROPIONYL-COA CARBOXYLASE"/>
    <property type="match status" value="1"/>
</dbReference>
<evidence type="ECO:0000313" key="3">
    <source>
        <dbReference type="Proteomes" id="UP000824469"/>
    </source>
</evidence>
<dbReference type="InterPro" id="IPR010839">
    <property type="entry name" value="AtuA_N"/>
</dbReference>
<dbReference type="AlphaFoldDB" id="A0AA38GVU4"/>
<protein>
    <recommendedName>
        <fullName evidence="1">Acyclic terpene utilisation N-terminal domain-containing protein</fullName>
    </recommendedName>
</protein>